<reference evidence="4" key="1">
    <citation type="submission" date="2016-10" db="EMBL/GenBank/DDBJ databases">
        <authorList>
            <person name="Varghese N."/>
            <person name="Submissions S."/>
        </authorList>
    </citation>
    <scope>NUCLEOTIDE SEQUENCE [LARGE SCALE GENOMIC DNA]</scope>
    <source>
        <strain evidence="4">ES.061</strain>
    </source>
</reference>
<dbReference type="RefSeq" id="WP_090327661.1">
    <property type="nucleotide sequence ID" value="NZ_FNSL01000001.1"/>
</dbReference>
<dbReference type="EMBL" id="FNSL01000001">
    <property type="protein sequence ID" value="SEB45025.1"/>
    <property type="molecule type" value="Genomic_DNA"/>
</dbReference>
<feature type="region of interest" description="Disordered" evidence="1">
    <location>
        <begin position="371"/>
        <end position="392"/>
    </location>
</feature>
<organism evidence="3 4">
    <name type="scientific">Nitratireductor aquibiodomus</name>
    <dbReference type="NCBI Taxonomy" id="204799"/>
    <lineage>
        <taxon>Bacteria</taxon>
        <taxon>Pseudomonadati</taxon>
        <taxon>Pseudomonadota</taxon>
        <taxon>Alphaproteobacteria</taxon>
        <taxon>Hyphomicrobiales</taxon>
        <taxon>Phyllobacteriaceae</taxon>
        <taxon>Nitratireductor</taxon>
    </lineage>
</organism>
<keyword evidence="4" id="KW-1185">Reference proteome</keyword>
<feature type="transmembrane region" description="Helical" evidence="2">
    <location>
        <begin position="343"/>
        <end position="362"/>
    </location>
</feature>
<feature type="transmembrane region" description="Helical" evidence="2">
    <location>
        <begin position="45"/>
        <end position="66"/>
    </location>
</feature>
<dbReference type="PIRSF" id="PIRSF028704">
    <property type="entry name" value="UPC028704"/>
    <property type="match status" value="1"/>
</dbReference>
<evidence type="ECO:0008006" key="5">
    <source>
        <dbReference type="Google" id="ProtNLM"/>
    </source>
</evidence>
<keyword evidence="2" id="KW-1133">Transmembrane helix</keyword>
<feature type="transmembrane region" description="Helical" evidence="2">
    <location>
        <begin position="279"/>
        <end position="299"/>
    </location>
</feature>
<dbReference type="AlphaFoldDB" id="A0A1H4JG30"/>
<evidence type="ECO:0000256" key="1">
    <source>
        <dbReference type="SAM" id="MobiDB-lite"/>
    </source>
</evidence>
<feature type="transmembrane region" description="Helical" evidence="2">
    <location>
        <begin position="172"/>
        <end position="189"/>
    </location>
</feature>
<dbReference type="PANTHER" id="PTHR38592:SF3">
    <property type="entry name" value="BLL4819 PROTEIN"/>
    <property type="match status" value="1"/>
</dbReference>
<dbReference type="Proteomes" id="UP000199064">
    <property type="component" value="Unassembled WGS sequence"/>
</dbReference>
<dbReference type="Pfam" id="PF10129">
    <property type="entry name" value="OpgC_C"/>
    <property type="match status" value="1"/>
</dbReference>
<keyword evidence="2" id="KW-0472">Membrane</keyword>
<feature type="transmembrane region" description="Helical" evidence="2">
    <location>
        <begin position="311"/>
        <end position="331"/>
    </location>
</feature>
<feature type="transmembrane region" description="Helical" evidence="2">
    <location>
        <begin position="234"/>
        <end position="255"/>
    </location>
</feature>
<accession>A0A1H4JG30</accession>
<feature type="transmembrane region" description="Helical" evidence="2">
    <location>
        <begin position="143"/>
        <end position="165"/>
    </location>
</feature>
<evidence type="ECO:0000313" key="4">
    <source>
        <dbReference type="Proteomes" id="UP000199064"/>
    </source>
</evidence>
<keyword evidence="2" id="KW-0812">Transmembrane</keyword>
<name>A0A1H4JG30_9HYPH</name>
<evidence type="ECO:0000313" key="3">
    <source>
        <dbReference type="EMBL" id="SEB45025.1"/>
    </source>
</evidence>
<sequence length="392" mass="43182">MNAPFIPSSVGRDQRLDVFRGLALITIFINHVPGNLYENLTSRNFGFSDAAEAFVLMSGIAVGLAYSRGFRGGAFFSSCMKVWRRAGLLYVTHIVTSFMAIALVAGGALYLGVFEMLSRINFGPLLTKPLQTMVGVPLLGHQLGYFNILPLYAMLLLISPLYIMIGLRSPRVLIGVAVGVWLLAGAFRLNLPNYPNPGGWFFNPIAWQLIFAVGIAGGLCMLEGRKLVPYRAWLFWLCTAFLAFSCVWVSLRAGALPGRRMLPFFIAGFDKTFLSLPRLLHALALAYVLTNVAWVVRAFQWPVFRPVELMGRNGLAVFATGSVLAIALQILRLRHETSFASDAVLLSAGIAIQYAVARFLSWQKSGKKDAPRAAERRFMPGPAEKERLSETV</sequence>
<dbReference type="InterPro" id="IPR014550">
    <property type="entry name" value="UCP028704_OpgC"/>
</dbReference>
<protein>
    <recommendedName>
        <fullName evidence="5">OpgC protein</fullName>
    </recommendedName>
</protein>
<evidence type="ECO:0000256" key="2">
    <source>
        <dbReference type="SAM" id="Phobius"/>
    </source>
</evidence>
<feature type="transmembrane region" description="Helical" evidence="2">
    <location>
        <begin position="201"/>
        <end position="222"/>
    </location>
</feature>
<feature type="transmembrane region" description="Helical" evidence="2">
    <location>
        <begin position="87"/>
        <end position="111"/>
    </location>
</feature>
<gene>
    <name evidence="3" type="ORF">SAMN05216452_1334</name>
</gene>
<proteinExistence type="predicted"/>
<dbReference type="PANTHER" id="PTHR38592">
    <property type="entry name" value="BLL4819 PROTEIN"/>
    <property type="match status" value="1"/>
</dbReference>